<name>A0ABD0W8C2_UMBPY</name>
<dbReference type="InterPro" id="IPR016186">
    <property type="entry name" value="C-type_lectin-like/link_sf"/>
</dbReference>
<dbReference type="InterPro" id="IPR050111">
    <property type="entry name" value="C-type_lectin/snaclec_domain"/>
</dbReference>
<dbReference type="PROSITE" id="PS50041">
    <property type="entry name" value="C_TYPE_LECTIN_2"/>
    <property type="match status" value="2"/>
</dbReference>
<dbReference type="Proteomes" id="UP001557470">
    <property type="component" value="Unassembled WGS sequence"/>
</dbReference>
<keyword evidence="3" id="KW-1185">Reference proteome</keyword>
<evidence type="ECO:0000259" key="1">
    <source>
        <dbReference type="PROSITE" id="PS50041"/>
    </source>
</evidence>
<dbReference type="Gene3D" id="3.10.100.10">
    <property type="entry name" value="Mannose-Binding Protein A, subunit A"/>
    <property type="match status" value="2"/>
</dbReference>
<dbReference type="InterPro" id="IPR001304">
    <property type="entry name" value="C-type_lectin-like"/>
</dbReference>
<dbReference type="SMART" id="SM00034">
    <property type="entry name" value="CLECT"/>
    <property type="match status" value="2"/>
</dbReference>
<evidence type="ECO:0000313" key="2">
    <source>
        <dbReference type="EMBL" id="KAL0967021.1"/>
    </source>
</evidence>
<dbReference type="SUPFAM" id="SSF56436">
    <property type="entry name" value="C-type lectin-like"/>
    <property type="match status" value="3"/>
</dbReference>
<sequence length="300" mass="34733">MQANLASIARRQEQVFLTTQMVKVTTDLWIGLSNIDRDRYVWTDGRPLSYFDWADKKLQKSTSRGYFLMWRSSLESDQCGLMLSSHSTFGKWELRSCNDKLGFICQRTVDPGIRLQAPTEFPRSWMKLGNDSYKILPQNLTWSEAQLQCVTEQSQLASILDELSAAYLELQALKLQTPLWIGLNKNETQGYFRWIDGWPLTMARWAQYELSRDRPCVYLDVDGTWKTALCNHTYPSVCKQSTAVPPTAPPKYPGECRHEDEDEGGEGWRSWLPFRGHCYSFITNEIDWPDASIDCTRRGR</sequence>
<dbReference type="EMBL" id="JAGEUA010000009">
    <property type="protein sequence ID" value="KAL0967021.1"/>
    <property type="molecule type" value="Genomic_DNA"/>
</dbReference>
<dbReference type="CDD" id="cd00037">
    <property type="entry name" value="CLECT"/>
    <property type="match status" value="2"/>
</dbReference>
<dbReference type="AlphaFoldDB" id="A0ABD0W8C2"/>
<organism evidence="2 3">
    <name type="scientific">Umbra pygmaea</name>
    <name type="common">Eastern mudminnow</name>
    <dbReference type="NCBI Taxonomy" id="75934"/>
    <lineage>
        <taxon>Eukaryota</taxon>
        <taxon>Metazoa</taxon>
        <taxon>Chordata</taxon>
        <taxon>Craniata</taxon>
        <taxon>Vertebrata</taxon>
        <taxon>Euteleostomi</taxon>
        <taxon>Actinopterygii</taxon>
        <taxon>Neopterygii</taxon>
        <taxon>Teleostei</taxon>
        <taxon>Protacanthopterygii</taxon>
        <taxon>Esociformes</taxon>
        <taxon>Umbridae</taxon>
        <taxon>Umbra</taxon>
    </lineage>
</organism>
<proteinExistence type="predicted"/>
<accession>A0ABD0W8C2</accession>
<gene>
    <name evidence="2" type="ORF">UPYG_G00303550</name>
</gene>
<dbReference type="Pfam" id="PF00059">
    <property type="entry name" value="Lectin_C"/>
    <property type="match status" value="2"/>
</dbReference>
<reference evidence="2 3" key="1">
    <citation type="submission" date="2024-06" db="EMBL/GenBank/DDBJ databases">
        <authorList>
            <person name="Pan Q."/>
            <person name="Wen M."/>
            <person name="Jouanno E."/>
            <person name="Zahm M."/>
            <person name="Klopp C."/>
            <person name="Cabau C."/>
            <person name="Louis A."/>
            <person name="Berthelot C."/>
            <person name="Parey E."/>
            <person name="Roest Crollius H."/>
            <person name="Montfort J."/>
            <person name="Robinson-Rechavi M."/>
            <person name="Bouchez O."/>
            <person name="Lampietro C."/>
            <person name="Lopez Roques C."/>
            <person name="Donnadieu C."/>
            <person name="Postlethwait J."/>
            <person name="Bobe J."/>
            <person name="Verreycken H."/>
            <person name="Guiguen Y."/>
        </authorList>
    </citation>
    <scope>NUCLEOTIDE SEQUENCE [LARGE SCALE GENOMIC DNA]</scope>
    <source>
        <strain evidence="2">Up_M1</strain>
        <tissue evidence="2">Testis</tissue>
    </source>
</reference>
<dbReference type="InterPro" id="IPR016187">
    <property type="entry name" value="CTDL_fold"/>
</dbReference>
<feature type="domain" description="C-type lectin" evidence="1">
    <location>
        <begin position="1"/>
        <end position="106"/>
    </location>
</feature>
<dbReference type="PANTHER" id="PTHR22803">
    <property type="entry name" value="MANNOSE, PHOSPHOLIPASE, LECTIN RECEPTOR RELATED"/>
    <property type="match status" value="1"/>
</dbReference>
<comment type="caution">
    <text evidence="2">The sequence shown here is derived from an EMBL/GenBank/DDBJ whole genome shotgun (WGS) entry which is preliminary data.</text>
</comment>
<protein>
    <recommendedName>
        <fullName evidence="1">C-type lectin domain-containing protein</fullName>
    </recommendedName>
</protein>
<evidence type="ECO:0000313" key="3">
    <source>
        <dbReference type="Proteomes" id="UP001557470"/>
    </source>
</evidence>
<feature type="domain" description="C-type lectin" evidence="1">
    <location>
        <begin position="128"/>
        <end position="239"/>
    </location>
</feature>